<evidence type="ECO:0000313" key="4">
    <source>
        <dbReference type="EMBL" id="PKA39159.1"/>
    </source>
</evidence>
<proteinExistence type="predicted"/>
<organism evidence="4 5">
    <name type="scientific">Rhizobium sullae</name>
    <name type="common">Rhizobium hedysari</name>
    <dbReference type="NCBI Taxonomy" id="50338"/>
    <lineage>
        <taxon>Bacteria</taxon>
        <taxon>Pseudomonadati</taxon>
        <taxon>Pseudomonadota</taxon>
        <taxon>Alphaproteobacteria</taxon>
        <taxon>Hyphomicrobiales</taxon>
        <taxon>Rhizobiaceae</taxon>
        <taxon>Rhizobium/Agrobacterium group</taxon>
        <taxon>Rhizobium</taxon>
    </lineage>
</organism>
<dbReference type="AlphaFoldDB" id="A0A2N0CZ80"/>
<dbReference type="Gene3D" id="3.40.720.10">
    <property type="entry name" value="Alkaline Phosphatase, subunit A"/>
    <property type="match status" value="1"/>
</dbReference>
<dbReference type="InterPro" id="IPR017850">
    <property type="entry name" value="Alkaline_phosphatase_core_sf"/>
</dbReference>
<evidence type="ECO:0000256" key="2">
    <source>
        <dbReference type="ARBA" id="ARBA00022801"/>
    </source>
</evidence>
<gene>
    <name evidence="4" type="ORF">CWR43_33870</name>
</gene>
<reference evidence="4 5" key="2">
    <citation type="submission" date="2017-12" db="EMBL/GenBank/DDBJ databases">
        <title>Genome sequence of Rhizobium sullae HCNT1 isolated from Sulla coronaria nodules and featuring peculiar denitrification phenotypes.</title>
        <authorList>
            <person name="De Diego-Diaz B."/>
            <person name="Treu L."/>
            <person name="Campanaro S."/>
            <person name="Da Silva Duarte V."/>
            <person name="Basaglia M."/>
            <person name="Favaro L."/>
            <person name="Casella S."/>
            <person name="Squartini A."/>
        </authorList>
    </citation>
    <scope>NUCLEOTIDE SEQUENCE [LARGE SCALE GENOMIC DNA]</scope>
    <source>
        <strain evidence="4 5">HCNT1</strain>
    </source>
</reference>
<dbReference type="Proteomes" id="UP000232164">
    <property type="component" value="Unassembled WGS sequence"/>
</dbReference>
<sequence length="528" mass="59240">MIFRRSFSRPGAGIPDPTTEAAFMKRPNVLLITADQWRGDCLSAAGHACVRTPNVDALAREGVLFRNHFAGAAPCSPARATLYTGLYQMNHRVCRNGSPLDRRFDNLALAARRAGYDPTLFGYTDTAPDPREFDRNDPHLQTYEGLLPGFTARQLLPEHEKQWLSWLRSRGHRDAVSRHIHVPAGAARGEISAEPTAYSRDETQTAFLAGEFIRWLGEQDAPWFAHVSFLRPHPPFSVPEPFGSMFKPDEGPEFSRAKSHTIEEALHPYLGYSMPKDDKGSFIYGAEGSVSDWKAEDFAAIRAIYYGMIAEVDAQLGRIWQGLKDASVWDDTIVIFTSDHAEMMGDHWTLGKGGFFDGSYHIPLVIRDPKAPVRGHVVERFTSAADIFPTLCDSLGVETANHVDGRSLHSFIDHGDAIDWREVAFWEFDFRDIANGEAERHFGLKSNQCNLAVIRNERFKYVHFAALPPLLFDLKADPMELNNVAPDPAYAATRLECAEMLLSLRARHLDQTLAYTELTEKGPVTRRP</sequence>
<dbReference type="InterPro" id="IPR000917">
    <property type="entry name" value="Sulfatase_N"/>
</dbReference>
<evidence type="ECO:0000259" key="3">
    <source>
        <dbReference type="Pfam" id="PF00884"/>
    </source>
</evidence>
<dbReference type="GO" id="GO:0008484">
    <property type="term" value="F:sulfuric ester hydrolase activity"/>
    <property type="evidence" value="ECO:0007669"/>
    <property type="project" value="TreeGrafter"/>
</dbReference>
<feature type="domain" description="Sulfatase N-terminal" evidence="3">
    <location>
        <begin position="27"/>
        <end position="397"/>
    </location>
</feature>
<evidence type="ECO:0000313" key="5">
    <source>
        <dbReference type="Proteomes" id="UP000232164"/>
    </source>
</evidence>
<dbReference type="Pfam" id="PF00884">
    <property type="entry name" value="Sulfatase"/>
    <property type="match status" value="1"/>
</dbReference>
<dbReference type="GO" id="GO:0005737">
    <property type="term" value="C:cytoplasm"/>
    <property type="evidence" value="ECO:0007669"/>
    <property type="project" value="TreeGrafter"/>
</dbReference>
<comment type="caution">
    <text evidence="4">The sequence shown here is derived from an EMBL/GenBank/DDBJ whole genome shotgun (WGS) entry which is preliminary data.</text>
</comment>
<reference evidence="4 5" key="1">
    <citation type="submission" date="2017-11" db="EMBL/GenBank/DDBJ databases">
        <authorList>
            <person name="Han C.G."/>
        </authorList>
    </citation>
    <scope>NUCLEOTIDE SEQUENCE [LARGE SCALE GENOMIC DNA]</scope>
    <source>
        <strain evidence="4 5">HCNT1</strain>
    </source>
</reference>
<protein>
    <submittedName>
        <fullName evidence="4">Phosphonate monoester hydrolase</fullName>
    </submittedName>
</protein>
<accession>A0A2N0CZ80</accession>
<dbReference type="STRING" id="1041146.GCA_000427985_03107"/>
<keyword evidence="2 4" id="KW-0378">Hydrolase</keyword>
<name>A0A2N0CZ80_RHISU</name>
<evidence type="ECO:0000256" key="1">
    <source>
        <dbReference type="ARBA" id="ARBA00022723"/>
    </source>
</evidence>
<dbReference type="CDD" id="cd16028">
    <property type="entry name" value="PMH"/>
    <property type="match status" value="1"/>
</dbReference>
<keyword evidence="1" id="KW-0479">Metal-binding</keyword>
<dbReference type="EMBL" id="PIQN01000032">
    <property type="protein sequence ID" value="PKA39159.1"/>
    <property type="molecule type" value="Genomic_DNA"/>
</dbReference>
<dbReference type="PANTHER" id="PTHR45953">
    <property type="entry name" value="IDURONATE 2-SULFATASE"/>
    <property type="match status" value="1"/>
</dbReference>
<dbReference type="SUPFAM" id="SSF53649">
    <property type="entry name" value="Alkaline phosphatase-like"/>
    <property type="match status" value="1"/>
</dbReference>
<dbReference type="GO" id="GO:0046872">
    <property type="term" value="F:metal ion binding"/>
    <property type="evidence" value="ECO:0007669"/>
    <property type="project" value="UniProtKB-KW"/>
</dbReference>
<dbReference type="PANTHER" id="PTHR45953:SF1">
    <property type="entry name" value="IDURONATE 2-SULFATASE"/>
    <property type="match status" value="1"/>
</dbReference>